<dbReference type="Proteomes" id="UP001565435">
    <property type="component" value="Unassembled WGS sequence"/>
</dbReference>
<feature type="transmembrane region" description="Helical" evidence="7">
    <location>
        <begin position="368"/>
        <end position="401"/>
    </location>
</feature>
<feature type="transmembrane region" description="Helical" evidence="7">
    <location>
        <begin position="119"/>
        <end position="136"/>
    </location>
</feature>
<dbReference type="InterPro" id="IPR006043">
    <property type="entry name" value="NCS2"/>
</dbReference>
<reference evidence="8 9" key="1">
    <citation type="submission" date="2024-07" db="EMBL/GenBank/DDBJ databases">
        <title>Mealworm larvae gut microbial communities from Newark, Delaware, USA.</title>
        <authorList>
            <person name="Blenner M."/>
        </authorList>
    </citation>
    <scope>NUCLEOTIDE SEQUENCE [LARGE SCALE GENOMIC DNA]</scope>
    <source>
        <strain evidence="8 9">UD i117</strain>
    </source>
</reference>
<name>A0ABV4EFX8_BREEP</name>
<feature type="transmembrane region" description="Helical" evidence="7">
    <location>
        <begin position="458"/>
        <end position="476"/>
    </location>
</feature>
<organism evidence="8 9">
    <name type="scientific">Brevibacterium epidermidis</name>
    <dbReference type="NCBI Taxonomy" id="1698"/>
    <lineage>
        <taxon>Bacteria</taxon>
        <taxon>Bacillati</taxon>
        <taxon>Actinomycetota</taxon>
        <taxon>Actinomycetes</taxon>
        <taxon>Micrococcales</taxon>
        <taxon>Brevibacteriaceae</taxon>
        <taxon>Brevibacterium</taxon>
    </lineage>
</organism>
<evidence type="ECO:0000256" key="3">
    <source>
        <dbReference type="ARBA" id="ARBA00022448"/>
    </source>
</evidence>
<evidence type="ECO:0000313" key="9">
    <source>
        <dbReference type="Proteomes" id="UP001565435"/>
    </source>
</evidence>
<sequence>MKALSFRDSSSRMYVGALEIDHSEGALVAREQKSEVDQKSVNGATPRLMKFGVNERGSTPVRELVAGLSMFLATAYTVVVIPGMLTDAGLPSGAVTTSVIVVVILGTAAMGLFGNLPMVLAPGLGGVSLVAYTLVLDGDVPYPAAMGMVFWSGIIFLLLTLFGIRSLITRIIPETIRIAIGPAIGIFITFVGFRSAGLVQPGDSSLELGDLASPAAIVTLVGVVVLIALNSRKVPGSFIIVIIAATIVGIPLGLTQLEGSPIALPTFDGSLFMHVDLVGSLSPHYLPFLFAFFASEFFSTTGVIMTVTDYMGQKPSSKRGPSIDLRRPFIVDSCTIVGGSLFAAPSVTTYAESTAGAEAGGRTGISSLWAAACFALLLFATPLAAAIPSAATAPVVIVVGLTITAGFRRVASDDLTELIPAVLVLVCTILWGNFGTGIAAGLVAYVPVKLLAGKWREIHPGMWIMAPILIYFFVAIA</sequence>
<feature type="transmembrane region" description="Helical" evidence="7">
    <location>
        <begin position="91"/>
        <end position="112"/>
    </location>
</feature>
<keyword evidence="9" id="KW-1185">Reference proteome</keyword>
<feature type="transmembrane region" description="Helical" evidence="7">
    <location>
        <begin position="285"/>
        <end position="308"/>
    </location>
</feature>
<feature type="transmembrane region" description="Helical" evidence="7">
    <location>
        <begin position="64"/>
        <end position="85"/>
    </location>
</feature>
<evidence type="ECO:0000256" key="1">
    <source>
        <dbReference type="ARBA" id="ARBA00004127"/>
    </source>
</evidence>
<comment type="subcellular location">
    <subcellularLocation>
        <location evidence="1">Endomembrane system</location>
        <topology evidence="1">Multi-pass membrane protein</topology>
    </subcellularLocation>
</comment>
<dbReference type="PANTHER" id="PTHR43337">
    <property type="entry name" value="XANTHINE/URACIL PERMEASE C887.17-RELATED"/>
    <property type="match status" value="1"/>
</dbReference>
<keyword evidence="3" id="KW-0813">Transport</keyword>
<keyword evidence="4 7" id="KW-0812">Transmembrane</keyword>
<feature type="transmembrane region" description="Helical" evidence="7">
    <location>
        <begin position="211"/>
        <end position="229"/>
    </location>
</feature>
<keyword evidence="5 7" id="KW-1133">Transmembrane helix</keyword>
<evidence type="ECO:0000256" key="4">
    <source>
        <dbReference type="ARBA" id="ARBA00022692"/>
    </source>
</evidence>
<proteinExistence type="inferred from homology"/>
<evidence type="ECO:0000256" key="7">
    <source>
        <dbReference type="SAM" id="Phobius"/>
    </source>
</evidence>
<evidence type="ECO:0000256" key="2">
    <source>
        <dbReference type="ARBA" id="ARBA00005697"/>
    </source>
</evidence>
<dbReference type="RefSeq" id="WP_370034832.1">
    <property type="nucleotide sequence ID" value="NZ_JBGBYS010000002.1"/>
</dbReference>
<gene>
    <name evidence="8" type="ORF">ABH903_000417</name>
</gene>
<dbReference type="Pfam" id="PF00860">
    <property type="entry name" value="Xan_ur_permease"/>
    <property type="match status" value="1"/>
</dbReference>
<feature type="transmembrane region" description="Helical" evidence="7">
    <location>
        <begin position="236"/>
        <end position="254"/>
    </location>
</feature>
<evidence type="ECO:0000313" key="8">
    <source>
        <dbReference type="EMBL" id="MEY9257407.1"/>
    </source>
</evidence>
<feature type="transmembrane region" description="Helical" evidence="7">
    <location>
        <begin position="422"/>
        <end position="446"/>
    </location>
</feature>
<dbReference type="PANTHER" id="PTHR43337:SF1">
    <property type="entry name" value="XANTHINE_URACIL PERMEASE C887.17-RELATED"/>
    <property type="match status" value="1"/>
</dbReference>
<comment type="caution">
    <text evidence="8">The sequence shown here is derived from an EMBL/GenBank/DDBJ whole genome shotgun (WGS) entry which is preliminary data.</text>
</comment>
<evidence type="ECO:0000256" key="5">
    <source>
        <dbReference type="ARBA" id="ARBA00022989"/>
    </source>
</evidence>
<comment type="similarity">
    <text evidence="2">Belongs to the nucleobase:cation symporter-2 (NCS2) (TC 2.A.40) family. Azg-like subfamily.</text>
</comment>
<dbReference type="EMBL" id="JBGBYS010000002">
    <property type="protein sequence ID" value="MEY9257407.1"/>
    <property type="molecule type" value="Genomic_DNA"/>
</dbReference>
<protein>
    <submittedName>
        <fullName evidence="8">AGZA family xanthine/uracil permease-like MFS transporter</fullName>
    </submittedName>
</protein>
<feature type="transmembrane region" description="Helical" evidence="7">
    <location>
        <begin position="142"/>
        <end position="164"/>
    </location>
</feature>
<dbReference type="InterPro" id="IPR045018">
    <property type="entry name" value="Azg-like"/>
</dbReference>
<keyword evidence="6 7" id="KW-0472">Membrane</keyword>
<feature type="transmembrane region" description="Helical" evidence="7">
    <location>
        <begin position="176"/>
        <end position="199"/>
    </location>
</feature>
<evidence type="ECO:0000256" key="6">
    <source>
        <dbReference type="ARBA" id="ARBA00023136"/>
    </source>
</evidence>
<accession>A0ABV4EFX8</accession>